<reference evidence="2 3" key="1">
    <citation type="submission" date="2024-03" db="EMBL/GenBank/DDBJ databases">
        <title>Sulfurimonas sp. HSL3-1.</title>
        <authorList>
            <person name="Wang S."/>
        </authorList>
    </citation>
    <scope>NUCLEOTIDE SEQUENCE [LARGE SCALE GENOMIC DNA]</scope>
    <source>
        <strain evidence="2 3">HSL3-1</strain>
    </source>
</reference>
<feature type="domain" description="Chorismate-utilising enzyme C-terminal" evidence="1">
    <location>
        <begin position="63"/>
        <end position="306"/>
    </location>
</feature>
<keyword evidence="3" id="KW-1185">Reference proteome</keyword>
<sequence length="310" mass="35052">MATASLNALCTQSVPFFFLSDFEGKDLACYPLDTLADEDIEFAFHATGTPHDTRVDKQPVGFETYKEKLLRVQEYIRNGETYLLNLTQPTPIECSDSLHTIYTKANAPFKLRFKDQFVCFSPEKFIEIIDDKIYTYPMKGTIDASIPHAEATILSDEKEMAEHLMVVDLLRNDLGIVATNIQVEKFRYIDRIKAGAKTLLQVSSKISGQLENTWPSRIEEILHSLLPAGSISGTPKKRTVEIIKEVEGYERGYFTGVFGYFDGTNLYSAVSIRFIENTPYGRVYKSGGGITIDSDAQKEYEELIDKIYIP</sequence>
<evidence type="ECO:0000313" key="2">
    <source>
        <dbReference type="EMBL" id="XAU14740.1"/>
    </source>
</evidence>
<dbReference type="GO" id="GO:0046820">
    <property type="term" value="F:4-amino-4-deoxychorismate synthase activity"/>
    <property type="evidence" value="ECO:0007669"/>
    <property type="project" value="UniProtKB-EC"/>
</dbReference>
<dbReference type="PANTHER" id="PTHR11236">
    <property type="entry name" value="AMINOBENZOATE/ANTHRANILATE SYNTHASE"/>
    <property type="match status" value="1"/>
</dbReference>
<proteinExistence type="predicted"/>
<dbReference type="InterPro" id="IPR005801">
    <property type="entry name" value="ADC_synthase"/>
</dbReference>
<name>A0ABZ3HAI3_9BACT</name>
<dbReference type="Proteomes" id="UP001447842">
    <property type="component" value="Chromosome"/>
</dbReference>
<dbReference type="EMBL" id="CP147920">
    <property type="protein sequence ID" value="XAU14740.1"/>
    <property type="molecule type" value="Genomic_DNA"/>
</dbReference>
<dbReference type="EC" id="2.6.1.85" evidence="2"/>
<keyword evidence="2" id="KW-0032">Aminotransferase</keyword>
<dbReference type="Pfam" id="PF00425">
    <property type="entry name" value="Chorismate_bind"/>
    <property type="match status" value="1"/>
</dbReference>
<gene>
    <name evidence="2" type="ORF">WCY31_10880</name>
</gene>
<evidence type="ECO:0000259" key="1">
    <source>
        <dbReference type="Pfam" id="PF00425"/>
    </source>
</evidence>
<dbReference type="PRINTS" id="PR00095">
    <property type="entry name" value="ANTSNTHASEI"/>
</dbReference>
<dbReference type="SUPFAM" id="SSF56322">
    <property type="entry name" value="ADC synthase"/>
    <property type="match status" value="1"/>
</dbReference>
<keyword evidence="2" id="KW-0808">Transferase</keyword>
<dbReference type="PANTHER" id="PTHR11236:SF50">
    <property type="entry name" value="AMINODEOXYCHORISMATE SYNTHASE COMPONENT 1"/>
    <property type="match status" value="1"/>
</dbReference>
<dbReference type="RefSeq" id="WP_345972396.1">
    <property type="nucleotide sequence ID" value="NZ_CP147920.1"/>
</dbReference>
<organism evidence="2 3">
    <name type="scientific">Sulfurimonas diazotrophicus</name>
    <dbReference type="NCBI Taxonomy" id="3131939"/>
    <lineage>
        <taxon>Bacteria</taxon>
        <taxon>Pseudomonadati</taxon>
        <taxon>Campylobacterota</taxon>
        <taxon>Epsilonproteobacteria</taxon>
        <taxon>Campylobacterales</taxon>
        <taxon>Sulfurimonadaceae</taxon>
        <taxon>Sulfurimonas</taxon>
    </lineage>
</organism>
<protein>
    <submittedName>
        <fullName evidence="2">Aminodeoxychorismate synthase component I</fullName>
        <ecNumber evidence="2">2.6.1.85</ecNumber>
    </submittedName>
</protein>
<dbReference type="Gene3D" id="3.60.120.10">
    <property type="entry name" value="Anthranilate synthase"/>
    <property type="match status" value="1"/>
</dbReference>
<accession>A0ABZ3HAI3</accession>
<dbReference type="NCBIfam" id="NF005486">
    <property type="entry name" value="PRK07093.1"/>
    <property type="match status" value="1"/>
</dbReference>
<dbReference type="InterPro" id="IPR015890">
    <property type="entry name" value="Chorismate_C"/>
</dbReference>
<dbReference type="InterPro" id="IPR019999">
    <property type="entry name" value="Anth_synth_I-like"/>
</dbReference>
<evidence type="ECO:0000313" key="3">
    <source>
        <dbReference type="Proteomes" id="UP001447842"/>
    </source>
</evidence>